<dbReference type="GO" id="GO:0031969">
    <property type="term" value="C:chloroplast membrane"/>
    <property type="evidence" value="ECO:0007669"/>
    <property type="project" value="UniProtKB-SubCell"/>
</dbReference>
<geneLocation type="plastid" evidence="12"/>
<keyword evidence="9" id="KW-0472">Membrane</keyword>
<reference evidence="12" key="1">
    <citation type="journal article" date="2018" name="PLoS ONE">
        <title>Plastid genome analysis of three Nemaliophycidae red algal species suggests environmental adaptation for iron limited habitats.</title>
        <authorList>
            <person name="Cho C.H."/>
            <person name="Choi J.W."/>
            <person name="Lam D.W."/>
            <person name="Kim K.M."/>
            <person name="Yoon H.S."/>
        </authorList>
    </citation>
    <scope>NUCLEOTIDE SEQUENCE</scope>
</reference>
<dbReference type="GeneID" id="29070236"/>
<evidence type="ECO:0000256" key="3">
    <source>
        <dbReference type="ARBA" id="ARBA00012438"/>
    </source>
</evidence>
<dbReference type="Gene3D" id="3.30.450.20">
    <property type="entry name" value="PAS domain"/>
    <property type="match status" value="1"/>
</dbReference>
<dbReference type="InterPro" id="IPR003660">
    <property type="entry name" value="HAMP_dom"/>
</dbReference>
<keyword evidence="9" id="KW-1133">Transmembrane helix</keyword>
<dbReference type="RefSeq" id="YP_009294294.1">
    <property type="nucleotide sequence ID" value="NC_031147.1"/>
</dbReference>
<evidence type="ECO:0000256" key="8">
    <source>
        <dbReference type="ARBA" id="ARBA00069102"/>
    </source>
</evidence>
<evidence type="ECO:0000259" key="11">
    <source>
        <dbReference type="PROSITE" id="PS50885"/>
    </source>
</evidence>
<dbReference type="EC" id="2.7.13.3" evidence="3"/>
<dbReference type="CDD" id="cd00082">
    <property type="entry name" value="HisKA"/>
    <property type="match status" value="1"/>
</dbReference>
<accession>A0A1C9CH75</accession>
<dbReference type="Pfam" id="PF02518">
    <property type="entry name" value="HATPase_c"/>
    <property type="match status" value="1"/>
</dbReference>
<dbReference type="InterPro" id="IPR035965">
    <property type="entry name" value="PAS-like_dom_sf"/>
</dbReference>
<dbReference type="SMART" id="SM00091">
    <property type="entry name" value="PAS"/>
    <property type="match status" value="1"/>
</dbReference>
<feature type="transmembrane region" description="Helical" evidence="9">
    <location>
        <begin position="38"/>
        <end position="58"/>
    </location>
</feature>
<dbReference type="InterPro" id="IPR050736">
    <property type="entry name" value="Sensor_HK_Regulatory"/>
</dbReference>
<organism evidence="12">
    <name type="scientific">Palmaria palmata</name>
    <name type="common">Dulse</name>
    <name type="synonym">Rhodymenia palmata</name>
    <dbReference type="NCBI Taxonomy" id="2822"/>
    <lineage>
        <taxon>Eukaryota</taxon>
        <taxon>Rhodophyta</taxon>
        <taxon>Florideophyceae</taxon>
        <taxon>Nemaliophycidae</taxon>
        <taxon>Palmariales</taxon>
        <taxon>Palmariaceae</taxon>
        <taxon>Palmaria</taxon>
    </lineage>
</organism>
<keyword evidence="12" id="KW-0934">Plastid</keyword>
<dbReference type="InterPro" id="IPR000014">
    <property type="entry name" value="PAS"/>
</dbReference>
<dbReference type="AlphaFoldDB" id="A0A1C9CH75"/>
<protein>
    <recommendedName>
        <fullName evidence="8">Uncharacterized sensor-like histidine kinase ycf26</fullName>
        <ecNumber evidence="3">2.7.13.3</ecNumber>
    </recommendedName>
</protein>
<evidence type="ECO:0000256" key="7">
    <source>
        <dbReference type="ARBA" id="ARBA00023012"/>
    </source>
</evidence>
<dbReference type="SUPFAM" id="SSF47384">
    <property type="entry name" value="Homodimeric domain of signal transducing histidine kinase"/>
    <property type="match status" value="1"/>
</dbReference>
<dbReference type="InterPro" id="IPR004358">
    <property type="entry name" value="Sig_transdc_His_kin-like_C"/>
</dbReference>
<feature type="transmembrane region" description="Helical" evidence="9">
    <location>
        <begin position="201"/>
        <end position="223"/>
    </location>
</feature>
<dbReference type="SUPFAM" id="SSF55785">
    <property type="entry name" value="PYP-like sensor domain (PAS domain)"/>
    <property type="match status" value="1"/>
</dbReference>
<evidence type="ECO:0000256" key="4">
    <source>
        <dbReference type="ARBA" id="ARBA00022553"/>
    </source>
</evidence>
<dbReference type="Gene3D" id="6.10.340.10">
    <property type="match status" value="1"/>
</dbReference>
<dbReference type="FunFam" id="1.10.287.130:FF:000001">
    <property type="entry name" value="Two-component sensor histidine kinase"/>
    <property type="match status" value="1"/>
</dbReference>
<dbReference type="PANTHER" id="PTHR43711">
    <property type="entry name" value="TWO-COMPONENT HISTIDINE KINASE"/>
    <property type="match status" value="1"/>
</dbReference>
<dbReference type="InterPro" id="IPR036890">
    <property type="entry name" value="HATPase_C_sf"/>
</dbReference>
<comment type="subcellular location">
    <subcellularLocation>
        <location evidence="2">Plastid</location>
        <location evidence="2">Chloroplast membrane</location>
        <topology evidence="2">Multi-pass membrane protein</topology>
    </subcellularLocation>
</comment>
<evidence type="ECO:0000256" key="2">
    <source>
        <dbReference type="ARBA" id="ARBA00004508"/>
    </source>
</evidence>
<dbReference type="GO" id="GO:0000155">
    <property type="term" value="F:phosphorelay sensor kinase activity"/>
    <property type="evidence" value="ECO:0007669"/>
    <property type="project" value="InterPro"/>
</dbReference>
<dbReference type="CDD" id="cd06225">
    <property type="entry name" value="HAMP"/>
    <property type="match status" value="1"/>
</dbReference>
<keyword evidence="5" id="KW-0808">Transferase</keyword>
<evidence type="ECO:0000256" key="9">
    <source>
        <dbReference type="SAM" id="Phobius"/>
    </source>
</evidence>
<dbReference type="SMART" id="SM00388">
    <property type="entry name" value="HisKA"/>
    <property type="match status" value="1"/>
</dbReference>
<dbReference type="SUPFAM" id="SSF55874">
    <property type="entry name" value="ATPase domain of HSP90 chaperone/DNA topoisomerase II/histidine kinase"/>
    <property type="match status" value="1"/>
</dbReference>
<keyword evidence="4" id="KW-0597">Phosphoprotein</keyword>
<evidence type="ECO:0000313" key="12">
    <source>
        <dbReference type="EMBL" id="AOM67734.1"/>
    </source>
</evidence>
<dbReference type="InterPro" id="IPR005467">
    <property type="entry name" value="His_kinase_dom"/>
</dbReference>
<sequence length="646" mass="73543">MLNHYYLSIAITYFIYLHESQAQIVVNKPYLISDIRFLVVITLIMSLLVTSLTFLSFARIQEEILSTDVQLINDITYMLAQPLATSSLNTTSLVLSLESIYINRPTIAYCLLTKSTGQTLAVLPEPLLGYNTVVTSVIKPEKLDIANQKVYIARSIFHRKQVFDISISFFDVNQHGYLLALGIYCSPSITIMPLLMRSVSITVFVSIWFTSILSIFINNLSVYRFVDTLRKGINSIASGDFNKRIISNDKNRFSNLLLDFNEMAKRLDIYDKNNVQQLILAKSKLETLVSVIADGAILLDKDLRIIFINQSAAKTFKFLRSCIRGTHIYTYFPDFINKQLLPILNHILQTSPLGQDLQGHSTFSVHIEDNHSKTFQFVVTHTIDHERQTFTGIAIIIQDITAQVDLNEAKNQFISNVSHELRTPLFNIRSFLETLSEYQDSLTSKQRKEFLEIANQETLRLTNLVNDVLDLSRLESGFIDQLERVEVFDIIPSTIQASNLRAFQQNIELSFKICPIVSSIDGYPNLIIQVISNLIGNSLKFTKSDGKIIVKVYPLESYNQMNYIFPGKIRIEIIDDGTGIGKLDQDRIFDRFVRLENNVHTLNGTGLGLSIVKNIIEKHDSQIFLYSEIGIGSSFWFDLYVAENKT</sequence>
<dbReference type="InterPro" id="IPR036097">
    <property type="entry name" value="HisK_dim/P_sf"/>
</dbReference>
<keyword evidence="9" id="KW-0812">Transmembrane</keyword>
<proteinExistence type="predicted"/>
<dbReference type="PROSITE" id="PS50109">
    <property type="entry name" value="HIS_KIN"/>
    <property type="match status" value="1"/>
</dbReference>
<keyword evidence="6 12" id="KW-0418">Kinase</keyword>
<comment type="catalytic activity">
    <reaction evidence="1">
        <text>ATP + protein L-histidine = ADP + protein N-phospho-L-histidine.</text>
        <dbReference type="EC" id="2.7.13.3"/>
    </reaction>
</comment>
<evidence type="ECO:0000256" key="5">
    <source>
        <dbReference type="ARBA" id="ARBA00022679"/>
    </source>
</evidence>
<gene>
    <name evidence="12" type="primary">dfr</name>
    <name evidence="12" type="ORF">Palma_102</name>
</gene>
<dbReference type="PRINTS" id="PR00344">
    <property type="entry name" value="BCTRLSENSOR"/>
</dbReference>
<dbReference type="InterPro" id="IPR003594">
    <property type="entry name" value="HATPase_dom"/>
</dbReference>
<dbReference type="PANTHER" id="PTHR43711:SF13">
    <property type="entry name" value="DRUG SENSORY PROTEIN A"/>
    <property type="match status" value="1"/>
</dbReference>
<dbReference type="Pfam" id="PF08448">
    <property type="entry name" value="PAS_4"/>
    <property type="match status" value="1"/>
</dbReference>
<name>A0A1C9CH75_PALPL</name>
<evidence type="ECO:0000256" key="6">
    <source>
        <dbReference type="ARBA" id="ARBA00022777"/>
    </source>
</evidence>
<feature type="domain" description="Histidine kinase" evidence="10">
    <location>
        <begin position="416"/>
        <end position="643"/>
    </location>
</feature>
<evidence type="ECO:0000259" key="10">
    <source>
        <dbReference type="PROSITE" id="PS50109"/>
    </source>
</evidence>
<dbReference type="EMBL" id="KX284726">
    <property type="protein sequence ID" value="AOM67734.1"/>
    <property type="molecule type" value="Genomic_DNA"/>
</dbReference>
<dbReference type="InterPro" id="IPR013656">
    <property type="entry name" value="PAS_4"/>
</dbReference>
<dbReference type="Gene3D" id="1.10.287.130">
    <property type="match status" value="1"/>
</dbReference>
<dbReference type="PROSITE" id="PS50885">
    <property type="entry name" value="HAMP"/>
    <property type="match status" value="1"/>
</dbReference>
<evidence type="ECO:0000256" key="1">
    <source>
        <dbReference type="ARBA" id="ARBA00000085"/>
    </source>
</evidence>
<dbReference type="Gene3D" id="3.30.565.10">
    <property type="entry name" value="Histidine kinase-like ATPase, C-terminal domain"/>
    <property type="match status" value="1"/>
</dbReference>
<dbReference type="Pfam" id="PF00512">
    <property type="entry name" value="HisKA"/>
    <property type="match status" value="1"/>
</dbReference>
<keyword evidence="7" id="KW-0902">Two-component regulatory system</keyword>
<feature type="domain" description="HAMP" evidence="11">
    <location>
        <begin position="226"/>
        <end position="272"/>
    </location>
</feature>
<dbReference type="CDD" id="cd00130">
    <property type="entry name" value="PAS"/>
    <property type="match status" value="1"/>
</dbReference>
<dbReference type="InterPro" id="IPR003661">
    <property type="entry name" value="HisK_dim/P_dom"/>
</dbReference>
<dbReference type="SMART" id="SM00387">
    <property type="entry name" value="HATPase_c"/>
    <property type="match status" value="1"/>
</dbReference>